<dbReference type="GO" id="GO:0005829">
    <property type="term" value="C:cytosol"/>
    <property type="evidence" value="ECO:0007669"/>
    <property type="project" value="TreeGrafter"/>
</dbReference>
<dbReference type="Gene3D" id="3.80.30.20">
    <property type="entry name" value="tm_1862 like domain"/>
    <property type="match status" value="1"/>
</dbReference>
<dbReference type="EMBL" id="JAPDPI010000009">
    <property type="protein sequence ID" value="MCW3805303.1"/>
    <property type="molecule type" value="Genomic_DNA"/>
</dbReference>
<dbReference type="SFLD" id="SFLDG01082">
    <property type="entry name" value="B12-binding_domain_containing"/>
    <property type="match status" value="1"/>
</dbReference>
<dbReference type="RefSeq" id="WP_301198658.1">
    <property type="nucleotide sequence ID" value="NZ_JAPDPI010000009.1"/>
</dbReference>
<dbReference type="InterPro" id="IPR023404">
    <property type="entry name" value="rSAM_horseshoe"/>
</dbReference>
<evidence type="ECO:0000256" key="4">
    <source>
        <dbReference type="ARBA" id="ARBA00023004"/>
    </source>
</evidence>
<dbReference type="GO" id="GO:0046872">
    <property type="term" value="F:metal ion binding"/>
    <property type="evidence" value="ECO:0007669"/>
    <property type="project" value="UniProtKB-KW"/>
</dbReference>
<comment type="caution">
    <text evidence="7">The sequence shown here is derived from an EMBL/GenBank/DDBJ whole genome shotgun (WGS) entry which is preliminary data.</text>
</comment>
<dbReference type="SMART" id="SM00729">
    <property type="entry name" value="Elp3"/>
    <property type="match status" value="1"/>
</dbReference>
<keyword evidence="4" id="KW-0408">Iron</keyword>
<dbReference type="SUPFAM" id="SSF102114">
    <property type="entry name" value="Radical SAM enzymes"/>
    <property type="match status" value="1"/>
</dbReference>
<keyword evidence="5" id="KW-0411">Iron-sulfur</keyword>
<protein>
    <submittedName>
        <fullName evidence="7">Radical SAM protein</fullName>
    </submittedName>
</protein>
<name>A0AAE3MCL6_9BACT</name>
<sequence>MNQKVLLITPPFTQLNTPYPATAYLKGFLDHQRIASLQVDLGLEVLLKLFSKAGLKEIFSLAESSSGKFSENSQRIFMLREDYIHIIDEVIRFLQGKNEMFSHLACAGSLIPQASRFNAIDDMDWAFGNMGIRDKARHICTLFLEDLCDFIVENIDSHFGFSRYAERISSSAYTFDPVYEELFVEDTLVIDAQNKILDEYIKKQCPTLVAISVPFPGNLFSALKCGQYIKSAYPHIKIVLGGGYVNTELRSICDARIFEFVDFITLDDGEIPLLNIVENLEGARSQSGLKRTFVKVGEKIEYIENSDSQEFSYKENVAPCYSGLKIDDYISVIDVINPMHRLWSDGFWNKLTMAHGCYWAKCTFCDTSLDYIKRFDPVSAQVLCDKVEALIEQTGKTGFHFIDEAAPPALMIAFAKEVIRRGLIISWWTNIRFDKTFTYDVCRLLRASGCIAVSGGLEVASQRILKLINKGVSVESVAEACHNLTSTGILTHAYLMYGFPTQTAQETIDSLEVVRQLFENNILHSGFWHRFAMTVHSPVGQNPEKYNVKCKKTGLNPFANNDIEHVDVKGAQHELFSEGLKKSLYNYMHDVGFDLPLQQWFNFKIPPTTIAPEYIYSSLNSVEEEELKENAKIIWLGRMPEISYYSKKKKGKDVQMAEITINTKDAGLKLNVNRRVGDWVMQVVQKSSVVAGKELTLKQLKESFLDENLGDFLIYCESNNFNQLREAGLLIL</sequence>
<dbReference type="GO" id="GO:0003824">
    <property type="term" value="F:catalytic activity"/>
    <property type="evidence" value="ECO:0007669"/>
    <property type="project" value="InterPro"/>
</dbReference>
<evidence type="ECO:0000259" key="6">
    <source>
        <dbReference type="PROSITE" id="PS51918"/>
    </source>
</evidence>
<dbReference type="InterPro" id="IPR006638">
    <property type="entry name" value="Elp3/MiaA/NifB-like_rSAM"/>
</dbReference>
<dbReference type="Gene3D" id="3.40.50.280">
    <property type="entry name" value="Cobalamin-binding domain"/>
    <property type="match status" value="1"/>
</dbReference>
<dbReference type="GO" id="GO:0051536">
    <property type="term" value="F:iron-sulfur cluster binding"/>
    <property type="evidence" value="ECO:0007669"/>
    <property type="project" value="UniProtKB-KW"/>
</dbReference>
<evidence type="ECO:0000313" key="8">
    <source>
        <dbReference type="Proteomes" id="UP001207408"/>
    </source>
</evidence>
<dbReference type="Pfam" id="PF04055">
    <property type="entry name" value="Radical_SAM"/>
    <property type="match status" value="1"/>
</dbReference>
<evidence type="ECO:0000313" key="7">
    <source>
        <dbReference type="EMBL" id="MCW3805303.1"/>
    </source>
</evidence>
<dbReference type="SFLD" id="SFLDS00029">
    <property type="entry name" value="Radical_SAM"/>
    <property type="match status" value="1"/>
</dbReference>
<dbReference type="AlphaFoldDB" id="A0AAE3MCL6"/>
<dbReference type="PROSITE" id="PS51918">
    <property type="entry name" value="RADICAL_SAM"/>
    <property type="match status" value="1"/>
</dbReference>
<organism evidence="7 8">
    <name type="scientific">Plebeiibacterium marinum</name>
    <dbReference type="NCBI Taxonomy" id="2992111"/>
    <lineage>
        <taxon>Bacteria</taxon>
        <taxon>Pseudomonadati</taxon>
        <taxon>Bacteroidota</taxon>
        <taxon>Bacteroidia</taxon>
        <taxon>Marinilabiliales</taxon>
        <taxon>Marinilabiliaceae</taxon>
        <taxon>Plebeiibacterium</taxon>
    </lineage>
</organism>
<accession>A0AAE3MCL6</accession>
<feature type="domain" description="Radical SAM core" evidence="6">
    <location>
        <begin position="343"/>
        <end position="569"/>
    </location>
</feature>
<dbReference type="PANTHER" id="PTHR43409:SF7">
    <property type="entry name" value="BLL1977 PROTEIN"/>
    <property type="match status" value="1"/>
</dbReference>
<evidence type="ECO:0000256" key="3">
    <source>
        <dbReference type="ARBA" id="ARBA00022723"/>
    </source>
</evidence>
<keyword evidence="3" id="KW-0479">Metal-binding</keyword>
<dbReference type="InterPro" id="IPR058240">
    <property type="entry name" value="rSAM_sf"/>
</dbReference>
<evidence type="ECO:0000256" key="1">
    <source>
        <dbReference type="ARBA" id="ARBA00001966"/>
    </source>
</evidence>
<dbReference type="InterPro" id="IPR007197">
    <property type="entry name" value="rSAM"/>
</dbReference>
<proteinExistence type="predicted"/>
<keyword evidence="2" id="KW-0949">S-adenosyl-L-methionine</keyword>
<dbReference type="InterPro" id="IPR051198">
    <property type="entry name" value="BchE-like"/>
</dbReference>
<dbReference type="Proteomes" id="UP001207408">
    <property type="component" value="Unassembled WGS sequence"/>
</dbReference>
<evidence type="ECO:0000256" key="2">
    <source>
        <dbReference type="ARBA" id="ARBA00022691"/>
    </source>
</evidence>
<keyword evidence="8" id="KW-1185">Reference proteome</keyword>
<comment type="cofactor">
    <cofactor evidence="1">
        <name>[4Fe-4S] cluster</name>
        <dbReference type="ChEBI" id="CHEBI:49883"/>
    </cofactor>
</comment>
<gene>
    <name evidence="7" type="ORF">OM074_06670</name>
</gene>
<evidence type="ECO:0000256" key="5">
    <source>
        <dbReference type="ARBA" id="ARBA00023014"/>
    </source>
</evidence>
<dbReference type="PANTHER" id="PTHR43409">
    <property type="entry name" value="ANAEROBIC MAGNESIUM-PROTOPORPHYRIN IX MONOMETHYL ESTER CYCLASE-RELATED"/>
    <property type="match status" value="1"/>
</dbReference>
<reference evidence="7" key="1">
    <citation type="submission" date="2022-10" db="EMBL/GenBank/DDBJ databases">
        <authorList>
            <person name="Yu W.X."/>
        </authorList>
    </citation>
    <scope>NUCLEOTIDE SEQUENCE</scope>
    <source>
        <strain evidence="7">D04</strain>
    </source>
</reference>